<proteinExistence type="predicted"/>
<organism evidence="1">
    <name type="scientific">Arundo donax</name>
    <name type="common">Giant reed</name>
    <name type="synonym">Donax arundinaceus</name>
    <dbReference type="NCBI Taxonomy" id="35708"/>
    <lineage>
        <taxon>Eukaryota</taxon>
        <taxon>Viridiplantae</taxon>
        <taxon>Streptophyta</taxon>
        <taxon>Embryophyta</taxon>
        <taxon>Tracheophyta</taxon>
        <taxon>Spermatophyta</taxon>
        <taxon>Magnoliopsida</taxon>
        <taxon>Liliopsida</taxon>
        <taxon>Poales</taxon>
        <taxon>Poaceae</taxon>
        <taxon>PACMAD clade</taxon>
        <taxon>Arundinoideae</taxon>
        <taxon>Arundineae</taxon>
        <taxon>Arundo</taxon>
    </lineage>
</organism>
<reference evidence="1" key="1">
    <citation type="submission" date="2014-09" db="EMBL/GenBank/DDBJ databases">
        <authorList>
            <person name="Magalhaes I.L.F."/>
            <person name="Oliveira U."/>
            <person name="Santos F.R."/>
            <person name="Vidigal T.H.D.A."/>
            <person name="Brescovit A.D."/>
            <person name="Santos A.J."/>
        </authorList>
    </citation>
    <scope>NUCLEOTIDE SEQUENCE</scope>
    <source>
        <tissue evidence="1">Shoot tissue taken approximately 20 cm above the soil surface</tissue>
    </source>
</reference>
<protein>
    <submittedName>
        <fullName evidence="1">Uncharacterized protein</fullName>
    </submittedName>
</protein>
<reference evidence="1" key="2">
    <citation type="journal article" date="2015" name="Data Brief">
        <title>Shoot transcriptome of the giant reed, Arundo donax.</title>
        <authorList>
            <person name="Barrero R.A."/>
            <person name="Guerrero F.D."/>
            <person name="Moolhuijzen P."/>
            <person name="Goolsby J.A."/>
            <person name="Tidwell J."/>
            <person name="Bellgard S.E."/>
            <person name="Bellgard M.I."/>
        </authorList>
    </citation>
    <scope>NUCLEOTIDE SEQUENCE</scope>
    <source>
        <tissue evidence="1">Shoot tissue taken approximately 20 cm above the soil surface</tissue>
    </source>
</reference>
<evidence type="ECO:0000313" key="1">
    <source>
        <dbReference type="EMBL" id="JAD28454.1"/>
    </source>
</evidence>
<dbReference type="EMBL" id="GBRH01269441">
    <property type="protein sequence ID" value="JAD28454.1"/>
    <property type="molecule type" value="Transcribed_RNA"/>
</dbReference>
<dbReference type="AlphaFoldDB" id="A0A0A8YNT1"/>
<name>A0A0A8YNT1_ARUDO</name>
<sequence>MMISDLPNDNVLSFHLVADHLAV</sequence>
<accession>A0A0A8YNT1</accession>